<accession>A0A8R1Y6M4</accession>
<keyword evidence="3" id="KW-1185">Reference proteome</keyword>
<feature type="region of interest" description="Disordered" evidence="1">
    <location>
        <begin position="66"/>
        <end position="99"/>
    </location>
</feature>
<feature type="compositionally biased region" description="Polar residues" evidence="1">
    <location>
        <begin position="25"/>
        <end position="37"/>
    </location>
</feature>
<dbReference type="EnsemblMetazoa" id="PPA03833.1">
    <property type="protein sequence ID" value="PPA03833.1"/>
    <property type="gene ID" value="WBGene00093387"/>
</dbReference>
<accession>A0A2A6B342</accession>
<evidence type="ECO:0000313" key="2">
    <source>
        <dbReference type="EnsemblMetazoa" id="PPA03833.1"/>
    </source>
</evidence>
<dbReference type="InterPro" id="IPR046341">
    <property type="entry name" value="SET_dom_sf"/>
</dbReference>
<dbReference type="Gene3D" id="2.170.270.10">
    <property type="entry name" value="SET domain"/>
    <property type="match status" value="1"/>
</dbReference>
<dbReference type="Proteomes" id="UP000005239">
    <property type="component" value="Unassembled WGS sequence"/>
</dbReference>
<proteinExistence type="predicted"/>
<reference evidence="2" key="2">
    <citation type="submission" date="2022-06" db="UniProtKB">
        <authorList>
            <consortium name="EnsemblMetazoa"/>
        </authorList>
    </citation>
    <scope>IDENTIFICATION</scope>
    <source>
        <strain evidence="2">PS312</strain>
    </source>
</reference>
<gene>
    <name evidence="2" type="primary">WBGene00093387</name>
</gene>
<name>A0A2A6B342_PRIPA</name>
<organism evidence="2 3">
    <name type="scientific">Pristionchus pacificus</name>
    <name type="common">Parasitic nematode worm</name>
    <dbReference type="NCBI Taxonomy" id="54126"/>
    <lineage>
        <taxon>Eukaryota</taxon>
        <taxon>Metazoa</taxon>
        <taxon>Ecdysozoa</taxon>
        <taxon>Nematoda</taxon>
        <taxon>Chromadorea</taxon>
        <taxon>Rhabditida</taxon>
        <taxon>Rhabditina</taxon>
        <taxon>Diplogasteromorpha</taxon>
        <taxon>Diplogasteroidea</taxon>
        <taxon>Neodiplogasteridae</taxon>
        <taxon>Pristionchus</taxon>
    </lineage>
</organism>
<evidence type="ECO:0000313" key="3">
    <source>
        <dbReference type="Proteomes" id="UP000005239"/>
    </source>
</evidence>
<evidence type="ECO:0000256" key="1">
    <source>
        <dbReference type="SAM" id="MobiDB-lite"/>
    </source>
</evidence>
<protein>
    <submittedName>
        <fullName evidence="2">Uncharacterized protein</fullName>
    </submittedName>
</protein>
<reference evidence="3" key="1">
    <citation type="journal article" date="2008" name="Nat. Genet.">
        <title>The Pristionchus pacificus genome provides a unique perspective on nematode lifestyle and parasitism.</title>
        <authorList>
            <person name="Dieterich C."/>
            <person name="Clifton S.W."/>
            <person name="Schuster L.N."/>
            <person name="Chinwalla A."/>
            <person name="Delehaunty K."/>
            <person name="Dinkelacker I."/>
            <person name="Fulton L."/>
            <person name="Fulton R."/>
            <person name="Godfrey J."/>
            <person name="Minx P."/>
            <person name="Mitreva M."/>
            <person name="Roeseler W."/>
            <person name="Tian H."/>
            <person name="Witte H."/>
            <person name="Yang S.P."/>
            <person name="Wilson R.K."/>
            <person name="Sommer R.J."/>
        </authorList>
    </citation>
    <scope>NUCLEOTIDE SEQUENCE [LARGE SCALE GENOMIC DNA]</scope>
    <source>
        <strain evidence="3">PS312</strain>
    </source>
</reference>
<dbReference type="AlphaFoldDB" id="A0A2A6B342"/>
<sequence length="486" mass="54672">MDRRRKNSSSSKPPGQAKRRALSPISFNHPPSSSNRQIAVPSPRTDDSYIKNLYCLPSAVMSYLFSSSSSPNSTTDDQDDLPPSVQLRMPKRPPPPGGWQSIKVTKTWADTRKYKKMDQRRRFPNSPTNREALIAIGSLCPLHHYGDRSRACNCPNPGASIFAHFFPEEAFDNFELYFKTFNEKVEPLQRRYLIAQLKKECGKAFESKYPGWQDTQDTYPLGLFRHDFRAYQRSVLRDDFAARRMPTGVFDFTAKYESRVFGRGEITNKIKISDLARPIIEGAKESDPVKAEELKNLKCGANCACSNGGSGEFCPCMNFAIKERLRGYFDRKGIFRVGNGLTTLGLDSGPTALTEIEGENIPVVGCSAACGCGPDCHQKKVDKFIHASESTKHDKKMFVNGMTKNKSIYFTADDYKNNFCLAAHQCSPSMLIVDCYIDRVYEMRRPLAITRRALKAGERKAWNYTNGNEIIEFTCTCGAPNCIHGP</sequence>
<feature type="region of interest" description="Disordered" evidence="1">
    <location>
        <begin position="1"/>
        <end position="44"/>
    </location>
</feature>